<dbReference type="Proteomes" id="UP000518878">
    <property type="component" value="Unassembled WGS sequence"/>
</dbReference>
<evidence type="ECO:0000313" key="2">
    <source>
        <dbReference type="Proteomes" id="UP000518878"/>
    </source>
</evidence>
<name>A0A7X5QT84_9GAMM</name>
<gene>
    <name evidence="1" type="ORF">HBF32_05805</name>
</gene>
<protein>
    <submittedName>
        <fullName evidence="1">Uncharacterized protein</fullName>
    </submittedName>
</protein>
<evidence type="ECO:0000313" key="1">
    <source>
        <dbReference type="EMBL" id="NID14981.1"/>
    </source>
</evidence>
<dbReference type="EMBL" id="JAAQTL010000001">
    <property type="protein sequence ID" value="NID14981.1"/>
    <property type="molecule type" value="Genomic_DNA"/>
</dbReference>
<comment type="caution">
    <text evidence="1">The sequence shown here is derived from an EMBL/GenBank/DDBJ whole genome shotgun (WGS) entry which is preliminary data.</text>
</comment>
<dbReference type="AlphaFoldDB" id="A0A7X5QT84"/>
<dbReference type="RefSeq" id="WP_166698761.1">
    <property type="nucleotide sequence ID" value="NZ_JAAQTL010000001.1"/>
</dbReference>
<sequence length="116" mass="12404">MITTLAGMANDGSVSCDVTLAVGGILVSGYVVSADKYYEHHPVAKAFGDGIKQLMEQEKAENGNDEGSPPTMFIHLRNARYWHPGGNAIPTGSEGIFVRVKIEDVSAFNFGSISKD</sequence>
<reference evidence="1 2" key="1">
    <citation type="journal article" date="2006" name="Int. J. Syst. Evol. Microbiol.">
        <title>Dyella yeojuensis sp. nov., isolated from greenhouse soil in Korea.</title>
        <authorList>
            <person name="Kim B.Y."/>
            <person name="Weon H.Y."/>
            <person name="Lee K.H."/>
            <person name="Seok S.J."/>
            <person name="Kwon S.W."/>
            <person name="Go S.J."/>
            <person name="Stackebrandt E."/>
        </authorList>
    </citation>
    <scope>NUCLEOTIDE SEQUENCE [LARGE SCALE GENOMIC DNA]</scope>
    <source>
        <strain evidence="1 2">DSM 17673</strain>
    </source>
</reference>
<organism evidence="1 2">
    <name type="scientific">Luteibacter yeojuensis</name>
    <dbReference type="NCBI Taxonomy" id="345309"/>
    <lineage>
        <taxon>Bacteria</taxon>
        <taxon>Pseudomonadati</taxon>
        <taxon>Pseudomonadota</taxon>
        <taxon>Gammaproteobacteria</taxon>
        <taxon>Lysobacterales</taxon>
        <taxon>Rhodanobacteraceae</taxon>
        <taxon>Luteibacter</taxon>
    </lineage>
</organism>
<keyword evidence="2" id="KW-1185">Reference proteome</keyword>
<proteinExistence type="predicted"/>
<accession>A0A7X5QT84</accession>